<dbReference type="EMBL" id="KY774314">
    <property type="protein sequence ID" value="ART31583.1"/>
    <property type="molecule type" value="Genomic_DNA"/>
</dbReference>
<organism evidence="2">
    <name type="scientific">Utricularia reniformis</name>
    <dbReference type="NCBI Taxonomy" id="192314"/>
    <lineage>
        <taxon>Eukaryota</taxon>
        <taxon>Viridiplantae</taxon>
        <taxon>Streptophyta</taxon>
        <taxon>Embryophyta</taxon>
        <taxon>Tracheophyta</taxon>
        <taxon>Spermatophyta</taxon>
        <taxon>Magnoliopsida</taxon>
        <taxon>eudicotyledons</taxon>
        <taxon>Gunneridae</taxon>
        <taxon>Pentapetalae</taxon>
        <taxon>asterids</taxon>
        <taxon>lamiids</taxon>
        <taxon>Lamiales</taxon>
        <taxon>Lentibulariaceae</taxon>
        <taxon>Utricularia</taxon>
    </lineage>
</organism>
<gene>
    <name evidence="2" type="ORF">AEK19_MT1387</name>
</gene>
<keyword evidence="1" id="KW-0732">Signal</keyword>
<sequence>MPRGPSSIFRWVIFCSYLCRNLLCELVYLPKESQLPISSYFLRSFRWSIILESSPRYWVLVACWLRGRNHIPLFFPL</sequence>
<protein>
    <recommendedName>
        <fullName evidence="3">Secreted protein</fullName>
    </recommendedName>
</protein>
<dbReference type="AlphaFoldDB" id="A0A1Y0B2I6"/>
<reference evidence="2" key="1">
    <citation type="submission" date="2017-03" db="EMBL/GenBank/DDBJ databases">
        <title>The mitochondrial genome of the carnivorous plant Utricularia reniformis (Lentibulariaceae): structure, comparative analysis and evolutionary landmarks.</title>
        <authorList>
            <person name="Silva S.R."/>
            <person name="Alvarenga D.O."/>
            <person name="Michael T.P."/>
            <person name="Miranda V.F.O."/>
            <person name="Varani A.M."/>
        </authorList>
    </citation>
    <scope>NUCLEOTIDE SEQUENCE</scope>
</reference>
<evidence type="ECO:0000313" key="2">
    <source>
        <dbReference type="EMBL" id="ART31583.1"/>
    </source>
</evidence>
<evidence type="ECO:0000256" key="1">
    <source>
        <dbReference type="SAM" id="SignalP"/>
    </source>
</evidence>
<evidence type="ECO:0008006" key="3">
    <source>
        <dbReference type="Google" id="ProtNLM"/>
    </source>
</evidence>
<name>A0A1Y0B2I6_9LAMI</name>
<feature type="signal peptide" evidence="1">
    <location>
        <begin position="1"/>
        <end position="24"/>
    </location>
</feature>
<keyword evidence="2" id="KW-0496">Mitochondrion</keyword>
<feature type="chain" id="PRO_5013390401" description="Secreted protein" evidence="1">
    <location>
        <begin position="25"/>
        <end position="77"/>
    </location>
</feature>
<proteinExistence type="predicted"/>
<accession>A0A1Y0B2I6</accession>
<geneLocation type="mitochondrion" evidence="2"/>